<dbReference type="PROSITE" id="PS01272">
    <property type="entry name" value="GCKR"/>
    <property type="match status" value="1"/>
</dbReference>
<dbReference type="Pfam" id="PF22645">
    <property type="entry name" value="GKRP_SIS_N"/>
    <property type="match status" value="1"/>
</dbReference>
<dbReference type="PROSITE" id="PS51464">
    <property type="entry name" value="SIS"/>
    <property type="match status" value="1"/>
</dbReference>
<comment type="catalytic activity">
    <reaction evidence="3">
        <text>N-acetyl-D-muramate 6-phosphate + H2O = N-acetyl-D-glucosamine 6-phosphate + (R)-lactate</text>
        <dbReference type="Rhea" id="RHEA:26410"/>
        <dbReference type="ChEBI" id="CHEBI:15377"/>
        <dbReference type="ChEBI" id="CHEBI:16004"/>
        <dbReference type="ChEBI" id="CHEBI:57513"/>
        <dbReference type="ChEBI" id="CHEBI:58722"/>
        <dbReference type="EC" id="4.2.1.126"/>
    </reaction>
</comment>
<dbReference type="HAMAP" id="MF_00068">
    <property type="entry name" value="MurQ"/>
    <property type="match status" value="1"/>
</dbReference>
<accession>D0BLW6</accession>
<dbReference type="AlphaFoldDB" id="D0BLW6"/>
<dbReference type="InterPro" id="IPR005488">
    <property type="entry name" value="Etherase_MurQ"/>
</dbReference>
<dbReference type="EMBL" id="ACRF02000016">
    <property type="protein sequence ID" value="EEW92981.1"/>
    <property type="molecule type" value="Genomic_DNA"/>
</dbReference>
<comment type="caution">
    <text evidence="5">The sequence shown here is derived from an EMBL/GenBank/DDBJ whole genome shotgun (WGS) entry which is preliminary data.</text>
</comment>
<evidence type="ECO:0000256" key="2">
    <source>
        <dbReference type="ARBA" id="ARBA00023277"/>
    </source>
</evidence>
<protein>
    <recommendedName>
        <fullName evidence="3">N-acetylmuramic acid 6-phosphate etherase</fullName>
        <shortName evidence="3">MurNAc-6-P etherase</shortName>
        <ecNumber evidence="3">4.2.1.126</ecNumber>
    </recommendedName>
    <alternativeName>
        <fullName evidence="3">N-acetylmuramic acid 6-phosphate hydrolase</fullName>
    </alternativeName>
    <alternativeName>
        <fullName evidence="3">N-acetylmuramic acid 6-phosphate lyase</fullName>
    </alternativeName>
</protein>
<dbReference type="EC" id="4.2.1.126" evidence="3"/>
<dbReference type="CDD" id="cd05007">
    <property type="entry name" value="SIS_Etherase"/>
    <property type="match status" value="1"/>
</dbReference>
<comment type="miscellaneous">
    <text evidence="3">A lyase-type mechanism (elimination/hydration) is suggested for the cleavage of the lactyl ether bond of MurNAc 6-phosphate, with the formation of an alpha,beta-unsaturated aldehyde intermediate with (E)-stereochemistry, followed by the syn addition of water to give product.</text>
</comment>
<dbReference type="Proteomes" id="UP000002939">
    <property type="component" value="Unassembled WGS sequence"/>
</dbReference>
<dbReference type="GO" id="GO:0016803">
    <property type="term" value="F:ether hydrolase activity"/>
    <property type="evidence" value="ECO:0007669"/>
    <property type="project" value="TreeGrafter"/>
</dbReference>
<feature type="active site" description="Proton donor" evidence="3">
    <location>
        <position position="84"/>
    </location>
</feature>
<dbReference type="OrthoDB" id="9813395at2"/>
<sequence length="298" mass="32155">MENISKLMTEQSNVRSNNIETQSVKDILMYMNDENQMITNAIEKCIPSIEQVTNAVIESFERGGRLIYIGAGTSGRLGVLDASECPPTFGVSPEMVVGLIAGGDTALRNAIEGAEDDEELAQKQLEAIRLSSKDVVIGISASGRTPYVVSGLIYASQKGCFTGAISNSPQSKISQAATVGIEAITGPEVVTGSTRMKAGTAQKIILNMITTTSMIRIGKIFKGYMVDVQPTNQKLKQRAATILEKVTGIKKEEAVQMLEATDYDLKVAILSQIHGITPEESIDLLKENHMNIVKAMKK</sequence>
<dbReference type="NCBIfam" id="NF009222">
    <property type="entry name" value="PRK12570.1"/>
    <property type="match status" value="1"/>
</dbReference>
<dbReference type="RefSeq" id="WP_006703245.1">
    <property type="nucleotide sequence ID" value="NZ_KI391971.1"/>
</dbReference>
<evidence type="ECO:0000259" key="4">
    <source>
        <dbReference type="PROSITE" id="PS51464"/>
    </source>
</evidence>
<evidence type="ECO:0000313" key="5">
    <source>
        <dbReference type="EMBL" id="EEW92981.1"/>
    </source>
</evidence>
<reference evidence="5" key="1">
    <citation type="submission" date="2009-09" db="EMBL/GenBank/DDBJ databases">
        <authorList>
            <consortium name="The Broad Institute Genome Sequencing Platform"/>
            <person name="Ward D."/>
            <person name="Feldgarden M."/>
            <person name="Earl A."/>
            <person name="Young S.K."/>
            <person name="Zeng Q."/>
            <person name="Koehrsen M."/>
            <person name="Alvarado L."/>
            <person name="Berlin A."/>
            <person name="Bochicchio J."/>
            <person name="Borenstein D."/>
            <person name="Chapman S.B."/>
            <person name="Chen Z."/>
            <person name="Engels R."/>
            <person name="Freedman E."/>
            <person name="Gellesch M."/>
            <person name="Goldberg J."/>
            <person name="Griggs A."/>
            <person name="Gujja S."/>
            <person name="Heilman E."/>
            <person name="Heiman D."/>
            <person name="Hepburn T."/>
            <person name="Howarth C."/>
            <person name="Jen D."/>
            <person name="Larson L."/>
            <person name="Lewis B."/>
            <person name="Mehta T."/>
            <person name="Park D."/>
            <person name="Pearson M."/>
            <person name="Roberts A."/>
            <person name="Saif S."/>
            <person name="Shea T."/>
            <person name="Shenoy N."/>
            <person name="Sisk P."/>
            <person name="Stolte C."/>
            <person name="Sykes S."/>
            <person name="Thomson T."/>
            <person name="Walk T."/>
            <person name="White J."/>
            <person name="Yandava C."/>
            <person name="Sibley C.D."/>
            <person name="Field T.R."/>
            <person name="Grinwis M."/>
            <person name="Eshaghurshan C.S."/>
            <person name="Surette M.G."/>
            <person name="Haas B."/>
            <person name="Nusbaum C."/>
            <person name="Birren B."/>
        </authorList>
    </citation>
    <scope>NUCLEOTIDE SEQUENCE [LARGE SCALE GENOMIC DNA]</scope>
    <source>
        <strain evidence="5">ATCC 700633</strain>
    </source>
</reference>
<name>D0BLW6_9LACT</name>
<dbReference type="GO" id="GO:0016835">
    <property type="term" value="F:carbon-oxygen lyase activity"/>
    <property type="evidence" value="ECO:0007669"/>
    <property type="project" value="UniProtKB-UniRule"/>
</dbReference>
<dbReference type="SUPFAM" id="SSF53697">
    <property type="entry name" value="SIS domain"/>
    <property type="match status" value="1"/>
</dbReference>
<keyword evidence="6" id="KW-1185">Reference proteome</keyword>
<dbReference type="PANTHER" id="PTHR10088:SF4">
    <property type="entry name" value="GLUCOKINASE REGULATORY PROTEIN"/>
    <property type="match status" value="1"/>
</dbReference>
<comment type="similarity">
    <text evidence="3">Belongs to the GCKR-like family. MurNAc-6-P etherase subfamily.</text>
</comment>
<comment type="function">
    <text evidence="3">Specifically catalyzes the cleavage of the D-lactyl ether substituent of MurNAc 6-phosphate, producing GlcNAc 6-phosphate and D-lactate.</text>
</comment>
<dbReference type="Gene3D" id="1.10.8.1080">
    <property type="match status" value="1"/>
</dbReference>
<dbReference type="GO" id="GO:0097367">
    <property type="term" value="F:carbohydrate derivative binding"/>
    <property type="evidence" value="ECO:0007669"/>
    <property type="project" value="InterPro"/>
</dbReference>
<keyword evidence="2 3" id="KW-0119">Carbohydrate metabolism</keyword>
<dbReference type="UniPathway" id="UPA00342"/>
<evidence type="ECO:0000313" key="6">
    <source>
        <dbReference type="Proteomes" id="UP000002939"/>
    </source>
</evidence>
<dbReference type="InterPro" id="IPR005486">
    <property type="entry name" value="Glucokinase_regulatory_CS"/>
</dbReference>
<evidence type="ECO:0000256" key="3">
    <source>
        <dbReference type="HAMAP-Rule" id="MF_00068"/>
    </source>
</evidence>
<organism evidence="5 6">
    <name type="scientific">Granulicatella elegans ATCC 700633</name>
    <dbReference type="NCBI Taxonomy" id="626369"/>
    <lineage>
        <taxon>Bacteria</taxon>
        <taxon>Bacillati</taxon>
        <taxon>Bacillota</taxon>
        <taxon>Bacilli</taxon>
        <taxon>Lactobacillales</taxon>
        <taxon>Carnobacteriaceae</taxon>
        <taxon>Granulicatella</taxon>
    </lineage>
</organism>
<comment type="pathway">
    <text evidence="3">Amino-sugar metabolism; N-acetylmuramate degradation.</text>
</comment>
<dbReference type="GO" id="GO:0046348">
    <property type="term" value="P:amino sugar catabolic process"/>
    <property type="evidence" value="ECO:0007669"/>
    <property type="project" value="InterPro"/>
</dbReference>
<dbReference type="NCBIfam" id="NF003915">
    <property type="entry name" value="PRK05441.1"/>
    <property type="match status" value="1"/>
</dbReference>
<feature type="domain" description="SIS" evidence="4">
    <location>
        <begin position="56"/>
        <end position="219"/>
    </location>
</feature>
<dbReference type="PANTHER" id="PTHR10088">
    <property type="entry name" value="GLUCOKINASE REGULATORY PROTEIN"/>
    <property type="match status" value="1"/>
</dbReference>
<feature type="active site" evidence="3">
    <location>
        <position position="115"/>
    </location>
</feature>
<dbReference type="FunFam" id="3.40.50.10490:FF:000014">
    <property type="entry name" value="N-acetylmuramic acid 6-phosphate etherase"/>
    <property type="match status" value="1"/>
</dbReference>
<dbReference type="eggNOG" id="COG2103">
    <property type="taxonomic scope" value="Bacteria"/>
</dbReference>
<dbReference type="GO" id="GO:0009254">
    <property type="term" value="P:peptidoglycan turnover"/>
    <property type="evidence" value="ECO:0007669"/>
    <property type="project" value="TreeGrafter"/>
</dbReference>
<dbReference type="Gene3D" id="3.40.50.10490">
    <property type="entry name" value="Glucose-6-phosphate isomerase like protein, domain 1"/>
    <property type="match status" value="1"/>
</dbReference>
<proteinExistence type="inferred from homology"/>
<dbReference type="HOGENOM" id="CLU_049049_1_1_9"/>
<gene>
    <name evidence="3" type="primary">murQ</name>
    <name evidence="5" type="ORF">HMPREF0446_00969</name>
</gene>
<evidence type="ECO:0000256" key="1">
    <source>
        <dbReference type="ARBA" id="ARBA00023239"/>
    </source>
</evidence>
<dbReference type="GO" id="GO:0097173">
    <property type="term" value="P:N-acetylmuramic acid catabolic process"/>
    <property type="evidence" value="ECO:0007669"/>
    <property type="project" value="UniProtKB-UniPathway"/>
</dbReference>
<dbReference type="InterPro" id="IPR046348">
    <property type="entry name" value="SIS_dom_sf"/>
</dbReference>
<dbReference type="NCBIfam" id="TIGR00274">
    <property type="entry name" value="N-acetylmuramic acid 6-phosphate etherase"/>
    <property type="match status" value="1"/>
</dbReference>
<comment type="subunit">
    <text evidence="3">Homodimer.</text>
</comment>
<reference evidence="5" key="2">
    <citation type="submission" date="2011-10" db="EMBL/GenBank/DDBJ databases">
        <title>The Genome Sequence of Granulicatella elegans ATCC 700633.</title>
        <authorList>
            <consortium name="The Broad Institute Genome Sequencing Platform"/>
            <consortium name="The Broad Institute Genome Sequencing Center for Infectious Disease"/>
            <person name="Earl A."/>
            <person name="Ward D."/>
            <person name="Feldgarden M."/>
            <person name="Gevers D."/>
            <person name="Sibley C.D."/>
            <person name="Field T.R."/>
            <person name="Grinwis M."/>
            <person name="Eshaghurshan C.S."/>
            <person name="Surette M.G."/>
            <person name="Young S.K."/>
            <person name="Zeng Q."/>
            <person name="Gargeya S."/>
            <person name="Fitzgerald M."/>
            <person name="Haas B."/>
            <person name="Abouelleil A."/>
            <person name="Alvarado L."/>
            <person name="Arachchi H.M."/>
            <person name="Berlin A."/>
            <person name="Brown A."/>
            <person name="Chapman S.B."/>
            <person name="Chen Z."/>
            <person name="Dunbar C."/>
            <person name="Freedman E."/>
            <person name="Gearin G."/>
            <person name="Goldberg J."/>
            <person name="Griggs A."/>
            <person name="Gujja S."/>
            <person name="Heiman D."/>
            <person name="Howarth C."/>
            <person name="Larson L."/>
            <person name="Lui A."/>
            <person name="MacDonald P.J.P."/>
            <person name="Montmayeur A."/>
            <person name="Murphy C."/>
            <person name="Neiman D."/>
            <person name="Pearson M."/>
            <person name="Priest M."/>
            <person name="Roberts A."/>
            <person name="Saif S."/>
            <person name="Shea T."/>
            <person name="Shenoy N."/>
            <person name="Sisk P."/>
            <person name="Stolte C."/>
            <person name="Sykes S."/>
            <person name="Wortman J."/>
            <person name="Nusbaum C."/>
            <person name="Birren B."/>
        </authorList>
    </citation>
    <scope>NUCLEOTIDE SEQUENCE [LARGE SCALE GENOMIC DNA]</scope>
    <source>
        <strain evidence="5">ATCC 700633</strain>
    </source>
</reference>
<dbReference type="InterPro" id="IPR001347">
    <property type="entry name" value="SIS_dom"/>
</dbReference>
<dbReference type="InterPro" id="IPR040190">
    <property type="entry name" value="MURQ/GCKR"/>
</dbReference>
<dbReference type="STRING" id="626369.HMPREF0446_00969"/>
<keyword evidence="1 3" id="KW-0456">Lyase</keyword>